<dbReference type="AlphaFoldDB" id="E8N062"/>
<dbReference type="KEGG" id="atm:ANT_03630"/>
<name>E8N062_ANATU</name>
<dbReference type="EMBL" id="AP012029">
    <property type="protein sequence ID" value="BAJ62397.1"/>
    <property type="molecule type" value="Genomic_DNA"/>
</dbReference>
<organism evidence="1 2">
    <name type="scientific">Anaerolinea thermophila (strain DSM 14523 / JCM 11388 / NBRC 100420 / UNI-1)</name>
    <dbReference type="NCBI Taxonomy" id="926569"/>
    <lineage>
        <taxon>Bacteria</taxon>
        <taxon>Bacillati</taxon>
        <taxon>Chloroflexota</taxon>
        <taxon>Anaerolineae</taxon>
        <taxon>Anaerolineales</taxon>
        <taxon>Anaerolineaceae</taxon>
        <taxon>Anaerolinea</taxon>
    </lineage>
</organism>
<dbReference type="RefSeq" id="WP_013558794.1">
    <property type="nucleotide sequence ID" value="NC_014960.1"/>
</dbReference>
<sequence>MKRAVSISIGSSKRNKTVEIELLGERVRLERIGTDGDMDKAAQLYRELDGKVDAFGVGGTDLGLRVADRWYPLHSVSRLVRDVRQTPVVDGTGLKATLEKRVAGVLEQLAPSLPEKTALVTTAVDRWGLAEAALNAGFRVTFGDLIYSLGIPIPLHSPRSIRLMAALLLPVLSRLPFEWLYPVGEKQGQRNPKHTRFFQQAAVVLGDCHYIYRYMPDDMRGKVIVTNTTTPEDVQTFRASGVRWLITTTPVLEGRSFGTNMMEAAILAAAGRREPVNYAQADGYYRWLDGVLDELKLSPQVQELNA</sequence>
<dbReference type="eggNOG" id="COG5322">
    <property type="taxonomic scope" value="Bacteria"/>
</dbReference>
<proteinExistence type="predicted"/>
<dbReference type="InParanoid" id="E8N062"/>
<keyword evidence="2" id="KW-1185">Reference proteome</keyword>
<evidence type="ECO:0000313" key="1">
    <source>
        <dbReference type="EMBL" id="BAJ62397.1"/>
    </source>
</evidence>
<accession>E8N062</accession>
<evidence type="ECO:0008006" key="3">
    <source>
        <dbReference type="Google" id="ProtNLM"/>
    </source>
</evidence>
<dbReference type="STRING" id="926569.ANT_03630"/>
<dbReference type="HOGENOM" id="CLU_1007311_0_0_0"/>
<evidence type="ECO:0000313" key="2">
    <source>
        <dbReference type="Proteomes" id="UP000008922"/>
    </source>
</evidence>
<dbReference type="OrthoDB" id="9780944at2"/>
<dbReference type="Proteomes" id="UP000008922">
    <property type="component" value="Chromosome"/>
</dbReference>
<protein>
    <recommendedName>
        <fullName evidence="3">Quinate 5-dehydrogenase</fullName>
    </recommendedName>
</protein>
<reference evidence="1 2" key="1">
    <citation type="submission" date="2010-12" db="EMBL/GenBank/DDBJ databases">
        <title>Whole genome sequence of Anaerolinea thermophila UNI-1.</title>
        <authorList>
            <person name="Narita-Yamada S."/>
            <person name="Kishi E."/>
            <person name="Watanabe Y."/>
            <person name="Takasaki K."/>
            <person name="Ankai A."/>
            <person name="Oguchi A."/>
            <person name="Fukui S."/>
            <person name="Takahashi M."/>
            <person name="Yashiro I."/>
            <person name="Hosoyama A."/>
            <person name="Sekiguchi Y."/>
            <person name="Hanada S."/>
            <person name="Fujita N."/>
        </authorList>
    </citation>
    <scope>NUCLEOTIDE SEQUENCE [LARGE SCALE GENOMIC DNA]</scope>
    <source>
        <strain evidence="2">DSM 14523 / JCM 11388 / NBRC 100420 / UNI-1</strain>
    </source>
</reference>
<gene>
    <name evidence="1" type="ordered locus">ANT_03630</name>
</gene>